<evidence type="ECO:0000313" key="6">
    <source>
        <dbReference type="Proteomes" id="UP000639772"/>
    </source>
</evidence>
<dbReference type="AlphaFoldDB" id="A0A835QQS3"/>
<protein>
    <recommendedName>
        <fullName evidence="4">Response regulatory domain-containing protein</fullName>
    </recommendedName>
</protein>
<feature type="compositionally biased region" description="Low complexity" evidence="3">
    <location>
        <begin position="1"/>
        <end position="13"/>
    </location>
</feature>
<keyword evidence="1" id="KW-0902">Two-component regulatory system</keyword>
<evidence type="ECO:0000256" key="2">
    <source>
        <dbReference type="PROSITE-ProRule" id="PRU00169"/>
    </source>
</evidence>
<dbReference type="InterPro" id="IPR001789">
    <property type="entry name" value="Sig_transdc_resp-reg_receiver"/>
</dbReference>
<evidence type="ECO:0000256" key="1">
    <source>
        <dbReference type="ARBA" id="ARBA00023012"/>
    </source>
</evidence>
<dbReference type="GO" id="GO:0000160">
    <property type="term" value="P:phosphorelay signal transduction system"/>
    <property type="evidence" value="ECO:0007669"/>
    <property type="project" value="UniProtKB-KW"/>
</dbReference>
<dbReference type="Proteomes" id="UP000639772">
    <property type="component" value="Chromosome 7"/>
</dbReference>
<name>A0A835QQS3_VANPL</name>
<dbReference type="InterPro" id="IPR045279">
    <property type="entry name" value="ARR-like"/>
</dbReference>
<proteinExistence type="predicted"/>
<dbReference type="PANTHER" id="PTHR43874">
    <property type="entry name" value="TWO-COMPONENT RESPONSE REGULATOR"/>
    <property type="match status" value="1"/>
</dbReference>
<dbReference type="InterPro" id="IPR011006">
    <property type="entry name" value="CheY-like_superfamily"/>
</dbReference>
<dbReference type="PANTHER" id="PTHR43874:SF62">
    <property type="entry name" value="TWO-COMPONENT RESPONSE REGULATOR ARR6"/>
    <property type="match status" value="1"/>
</dbReference>
<feature type="region of interest" description="Disordered" evidence="3">
    <location>
        <begin position="1"/>
        <end position="21"/>
    </location>
</feature>
<dbReference type="OrthoDB" id="1883168at2759"/>
<dbReference type="Gene3D" id="3.40.50.2300">
    <property type="match status" value="1"/>
</dbReference>
<dbReference type="PROSITE" id="PS50110">
    <property type="entry name" value="RESPONSE_REGULATORY"/>
    <property type="match status" value="1"/>
</dbReference>
<reference evidence="5 6" key="1">
    <citation type="journal article" date="2020" name="Nat. Food">
        <title>A phased Vanilla planifolia genome enables genetic improvement of flavour and production.</title>
        <authorList>
            <person name="Hasing T."/>
            <person name="Tang H."/>
            <person name="Brym M."/>
            <person name="Khazi F."/>
            <person name="Huang T."/>
            <person name="Chambers A.H."/>
        </authorList>
    </citation>
    <scope>NUCLEOTIDE SEQUENCE [LARGE SCALE GENOMIC DNA]</scope>
    <source>
        <tissue evidence="5">Leaf</tissue>
    </source>
</reference>
<organism evidence="5 6">
    <name type="scientific">Vanilla planifolia</name>
    <name type="common">Vanilla</name>
    <dbReference type="NCBI Taxonomy" id="51239"/>
    <lineage>
        <taxon>Eukaryota</taxon>
        <taxon>Viridiplantae</taxon>
        <taxon>Streptophyta</taxon>
        <taxon>Embryophyta</taxon>
        <taxon>Tracheophyta</taxon>
        <taxon>Spermatophyta</taxon>
        <taxon>Magnoliopsida</taxon>
        <taxon>Liliopsida</taxon>
        <taxon>Asparagales</taxon>
        <taxon>Orchidaceae</taxon>
        <taxon>Vanilloideae</taxon>
        <taxon>Vanilleae</taxon>
        <taxon>Vanilla</taxon>
    </lineage>
</organism>
<comment type="caution">
    <text evidence="5">The sequence shown here is derived from an EMBL/GenBank/DDBJ whole genome shotgun (WGS) entry which is preliminary data.</text>
</comment>
<dbReference type="EMBL" id="JADCNM010000007">
    <property type="protein sequence ID" value="KAG0475396.1"/>
    <property type="molecule type" value="Genomic_DNA"/>
</dbReference>
<dbReference type="SUPFAM" id="SSF52172">
    <property type="entry name" value="CheY-like"/>
    <property type="match status" value="1"/>
</dbReference>
<feature type="domain" description="Response regulatory" evidence="4">
    <location>
        <begin position="25"/>
        <end position="73"/>
    </location>
</feature>
<gene>
    <name evidence="5" type="ORF">HPP92_015082</name>
</gene>
<evidence type="ECO:0000259" key="4">
    <source>
        <dbReference type="PROSITE" id="PS50110"/>
    </source>
</evidence>
<dbReference type="GO" id="GO:0009736">
    <property type="term" value="P:cytokinin-activated signaling pathway"/>
    <property type="evidence" value="ECO:0007669"/>
    <property type="project" value="InterPro"/>
</dbReference>
<sequence length="73" mass="7662">MAAASCSPSSPGSDLKGESDGGELHVLAVDDSVVERMFLERMLKKSEYKVTTAENGTRALEYLGLLGGGEEGL</sequence>
<evidence type="ECO:0000313" key="5">
    <source>
        <dbReference type="EMBL" id="KAG0475396.1"/>
    </source>
</evidence>
<comment type="caution">
    <text evidence="2">Lacks conserved residue(s) required for the propagation of feature annotation.</text>
</comment>
<evidence type="ECO:0000256" key="3">
    <source>
        <dbReference type="SAM" id="MobiDB-lite"/>
    </source>
</evidence>
<accession>A0A835QQS3</accession>